<feature type="region of interest" description="Disordered" evidence="1">
    <location>
        <begin position="1"/>
        <end position="48"/>
    </location>
</feature>
<organism evidence="2">
    <name type="scientific">Tanacetum cinerariifolium</name>
    <name type="common">Dalmatian daisy</name>
    <name type="synonym">Chrysanthemum cinerariifolium</name>
    <dbReference type="NCBI Taxonomy" id="118510"/>
    <lineage>
        <taxon>Eukaryota</taxon>
        <taxon>Viridiplantae</taxon>
        <taxon>Streptophyta</taxon>
        <taxon>Embryophyta</taxon>
        <taxon>Tracheophyta</taxon>
        <taxon>Spermatophyta</taxon>
        <taxon>Magnoliopsida</taxon>
        <taxon>eudicotyledons</taxon>
        <taxon>Gunneridae</taxon>
        <taxon>Pentapetalae</taxon>
        <taxon>asterids</taxon>
        <taxon>campanulids</taxon>
        <taxon>Asterales</taxon>
        <taxon>Asteraceae</taxon>
        <taxon>Asteroideae</taxon>
        <taxon>Anthemideae</taxon>
        <taxon>Anthemidinae</taxon>
        <taxon>Tanacetum</taxon>
    </lineage>
</organism>
<comment type="caution">
    <text evidence="2">The sequence shown here is derived from an EMBL/GenBank/DDBJ whole genome shotgun (WGS) entry which is preliminary data.</text>
</comment>
<feature type="compositionally biased region" description="Low complexity" evidence="1">
    <location>
        <begin position="24"/>
        <end position="43"/>
    </location>
</feature>
<accession>A0A699WP76</accession>
<reference evidence="2" key="1">
    <citation type="journal article" date="2019" name="Sci. Rep.">
        <title>Draft genome of Tanacetum cinerariifolium, the natural source of mosquito coil.</title>
        <authorList>
            <person name="Yamashiro T."/>
            <person name="Shiraishi A."/>
            <person name="Satake H."/>
            <person name="Nakayama K."/>
        </authorList>
    </citation>
    <scope>NUCLEOTIDE SEQUENCE</scope>
</reference>
<feature type="non-terminal residue" evidence="2">
    <location>
        <position position="78"/>
    </location>
</feature>
<feature type="non-terminal residue" evidence="2">
    <location>
        <position position="1"/>
    </location>
</feature>
<gene>
    <name evidence="2" type="ORF">Tci_918520</name>
</gene>
<sequence>QGDNGDAGGEDIASSLTTSESVQAGIGSSSGSLSSSSAGCASKSDSRTYSDDWAIGEASSAYGCSSATISSSACSGPG</sequence>
<evidence type="ECO:0000313" key="2">
    <source>
        <dbReference type="EMBL" id="GFD46551.1"/>
    </source>
</evidence>
<evidence type="ECO:0000256" key="1">
    <source>
        <dbReference type="SAM" id="MobiDB-lite"/>
    </source>
</evidence>
<dbReference type="EMBL" id="BKCJ011677299">
    <property type="protein sequence ID" value="GFD46551.1"/>
    <property type="molecule type" value="Genomic_DNA"/>
</dbReference>
<name>A0A699WP76_TANCI</name>
<proteinExistence type="predicted"/>
<dbReference type="AlphaFoldDB" id="A0A699WP76"/>
<protein>
    <submittedName>
        <fullName evidence="2">Uncharacterized protein</fullName>
    </submittedName>
</protein>